<reference evidence="2" key="1">
    <citation type="journal article" date="2018" name="Front. Microbiol.">
        <title>Genome-Based Analysis Reveals the Taxonomy and Diversity of the Family Idiomarinaceae.</title>
        <authorList>
            <person name="Liu Y."/>
            <person name="Lai Q."/>
            <person name="Shao Z."/>
        </authorList>
    </citation>
    <scope>NUCLEOTIDE SEQUENCE [LARGE SCALE GENOMIC DNA]</scope>
    <source>
        <strain evidence="2">R22</strain>
    </source>
</reference>
<dbReference type="EMBL" id="PIQC01000010">
    <property type="protein sequence ID" value="RUO64647.1"/>
    <property type="molecule type" value="Genomic_DNA"/>
</dbReference>
<proteinExistence type="predicted"/>
<organism evidence="1 2">
    <name type="scientific">Idiomarina ramblicola</name>
    <dbReference type="NCBI Taxonomy" id="263724"/>
    <lineage>
        <taxon>Bacteria</taxon>
        <taxon>Pseudomonadati</taxon>
        <taxon>Pseudomonadota</taxon>
        <taxon>Gammaproteobacteria</taxon>
        <taxon>Alteromonadales</taxon>
        <taxon>Idiomarinaceae</taxon>
        <taxon>Idiomarina</taxon>
    </lineage>
</organism>
<dbReference type="InterPro" id="IPR021432">
    <property type="entry name" value="DUF3081"/>
</dbReference>
<dbReference type="RefSeq" id="WP_126783066.1">
    <property type="nucleotide sequence ID" value="NZ_PIQC01000010.1"/>
</dbReference>
<comment type="caution">
    <text evidence="1">The sequence shown here is derived from an EMBL/GenBank/DDBJ whole genome shotgun (WGS) entry which is preliminary data.</text>
</comment>
<dbReference type="Pfam" id="PF11280">
    <property type="entry name" value="DUF3081"/>
    <property type="match status" value="1"/>
</dbReference>
<dbReference type="AlphaFoldDB" id="A0A432YSM6"/>
<dbReference type="Proteomes" id="UP000288058">
    <property type="component" value="Unassembled WGS sequence"/>
</dbReference>
<accession>A0A432YSM6</accession>
<keyword evidence="2" id="KW-1185">Reference proteome</keyword>
<protein>
    <submittedName>
        <fullName evidence="1">DUF3081 domain-containing protein</fullName>
    </submittedName>
</protein>
<evidence type="ECO:0000313" key="2">
    <source>
        <dbReference type="Proteomes" id="UP000288058"/>
    </source>
</evidence>
<gene>
    <name evidence="1" type="ORF">CWI78_12140</name>
</gene>
<evidence type="ECO:0000313" key="1">
    <source>
        <dbReference type="EMBL" id="RUO64647.1"/>
    </source>
</evidence>
<dbReference type="OrthoDB" id="5818611at2"/>
<sequence>MKNELDNKLMLDAYEKIHTHGEARQGRHYLEGIEAYTDHDGYTVFLEGHGVKLTLQFHNSYHLNYDNERQYDQFIRALKNISKGYETPGLERG</sequence>
<name>A0A432YSM6_9GAMM</name>